<dbReference type="Proteomes" id="UP000799441">
    <property type="component" value="Unassembled WGS sequence"/>
</dbReference>
<dbReference type="InterPro" id="IPR010730">
    <property type="entry name" value="HET"/>
</dbReference>
<feature type="domain" description="Heterokaryon incompatibility" evidence="1">
    <location>
        <begin position="10"/>
        <end position="148"/>
    </location>
</feature>
<reference evidence="2" key="1">
    <citation type="journal article" date="2020" name="Stud. Mycol.">
        <title>101 Dothideomycetes genomes: a test case for predicting lifestyles and emergence of pathogens.</title>
        <authorList>
            <person name="Haridas S."/>
            <person name="Albert R."/>
            <person name="Binder M."/>
            <person name="Bloem J."/>
            <person name="Labutti K."/>
            <person name="Salamov A."/>
            <person name="Andreopoulos B."/>
            <person name="Baker S."/>
            <person name="Barry K."/>
            <person name="Bills G."/>
            <person name="Bluhm B."/>
            <person name="Cannon C."/>
            <person name="Castanera R."/>
            <person name="Culley D."/>
            <person name="Daum C."/>
            <person name="Ezra D."/>
            <person name="Gonzalez J."/>
            <person name="Henrissat B."/>
            <person name="Kuo A."/>
            <person name="Liang C."/>
            <person name="Lipzen A."/>
            <person name="Lutzoni F."/>
            <person name="Magnuson J."/>
            <person name="Mondo S."/>
            <person name="Nolan M."/>
            <person name="Ohm R."/>
            <person name="Pangilinan J."/>
            <person name="Park H.-J."/>
            <person name="Ramirez L."/>
            <person name="Alfaro M."/>
            <person name="Sun H."/>
            <person name="Tritt A."/>
            <person name="Yoshinaga Y."/>
            <person name="Zwiers L.-H."/>
            <person name="Turgeon B."/>
            <person name="Goodwin S."/>
            <person name="Spatafora J."/>
            <person name="Crous P."/>
            <person name="Grigoriev I."/>
        </authorList>
    </citation>
    <scope>NUCLEOTIDE SEQUENCE</scope>
    <source>
        <strain evidence="2">CBS 116435</strain>
    </source>
</reference>
<gene>
    <name evidence="2" type="ORF">K431DRAFT_219138</name>
</gene>
<evidence type="ECO:0000313" key="3">
    <source>
        <dbReference type="Proteomes" id="UP000799441"/>
    </source>
</evidence>
<organism evidence="2 3">
    <name type="scientific">Polychaeton citri CBS 116435</name>
    <dbReference type="NCBI Taxonomy" id="1314669"/>
    <lineage>
        <taxon>Eukaryota</taxon>
        <taxon>Fungi</taxon>
        <taxon>Dikarya</taxon>
        <taxon>Ascomycota</taxon>
        <taxon>Pezizomycotina</taxon>
        <taxon>Dothideomycetes</taxon>
        <taxon>Dothideomycetidae</taxon>
        <taxon>Capnodiales</taxon>
        <taxon>Capnodiaceae</taxon>
        <taxon>Polychaeton</taxon>
    </lineage>
</organism>
<dbReference type="OrthoDB" id="3553147at2759"/>
<dbReference type="InterPro" id="IPR052895">
    <property type="entry name" value="HetReg/Transcr_Mod"/>
</dbReference>
<dbReference type="PANTHER" id="PTHR24148:SF77">
    <property type="entry name" value="HETEROKARYON INCOMPATIBILITY DOMAIN-CONTAINING PROTEIN"/>
    <property type="match status" value="1"/>
</dbReference>
<sequence>MDFLDKKPTYKALSYKWGSSDSCEILLDGLSHKICKNLHRFLIQARERNDILSGLLWIDALCIDQVNNQEKKHQVDLMWSIYETAKQVVVWLGPAYEGSDRALRMLKKLSQHGWSLKKPSKFWKSPEGIGAQQLCNRKYWTRVWIFQELYFA</sequence>
<keyword evidence="3" id="KW-1185">Reference proteome</keyword>
<evidence type="ECO:0000313" key="2">
    <source>
        <dbReference type="EMBL" id="KAF2723830.1"/>
    </source>
</evidence>
<dbReference type="PANTHER" id="PTHR24148">
    <property type="entry name" value="ANKYRIN REPEAT DOMAIN-CONTAINING PROTEIN 39 HOMOLOG-RELATED"/>
    <property type="match status" value="1"/>
</dbReference>
<evidence type="ECO:0000259" key="1">
    <source>
        <dbReference type="Pfam" id="PF06985"/>
    </source>
</evidence>
<dbReference type="Pfam" id="PF06985">
    <property type="entry name" value="HET"/>
    <property type="match status" value="1"/>
</dbReference>
<dbReference type="EMBL" id="MU003774">
    <property type="protein sequence ID" value="KAF2723830.1"/>
    <property type="molecule type" value="Genomic_DNA"/>
</dbReference>
<name>A0A9P4QCT5_9PEZI</name>
<proteinExistence type="predicted"/>
<dbReference type="AlphaFoldDB" id="A0A9P4QCT5"/>
<comment type="caution">
    <text evidence="2">The sequence shown here is derived from an EMBL/GenBank/DDBJ whole genome shotgun (WGS) entry which is preliminary data.</text>
</comment>
<accession>A0A9P4QCT5</accession>
<protein>
    <submittedName>
        <fullName evidence="2">Heterokaryon incompatibility</fullName>
    </submittedName>
</protein>
<feature type="non-terminal residue" evidence="2">
    <location>
        <position position="152"/>
    </location>
</feature>